<dbReference type="EMBL" id="CAJVPU010001811">
    <property type="protein sequence ID" value="CAG8488996.1"/>
    <property type="molecule type" value="Genomic_DNA"/>
</dbReference>
<keyword evidence="2" id="KW-1185">Reference proteome</keyword>
<sequence length="319" mass="37458">MNKRKIEYKSNNNNKIKKIKTETENVNLTEEQKKVVDIVLKEKYNVAVTASTSIVALNINGITIHSYSNIGIMNKSKDDIINKIRGDKRRSYKLYVFLSEIWNRTFQQHILLKQVIRQSDEDLICEKIIDYFTQNDSKLKCNLCEEIIYIRNSEALIRHFRNKHDGVIKKYDDKYEPMMLFSDKKAAKSYNYNLLHSLKGKGILKFYSNNWSVAKDKEKNFDLPSYKQLIEYLDKNVLAEKLLYLKVGMKVISIFNDKNNKGIVNGIFSVIVGFRSKIHKKIYGMDESKILDFITTQDLDPVVKFDNIENEIILKWEKV</sequence>
<proteinExistence type="predicted"/>
<reference evidence="1" key="1">
    <citation type="submission" date="2021-06" db="EMBL/GenBank/DDBJ databases">
        <authorList>
            <person name="Kallberg Y."/>
            <person name="Tangrot J."/>
            <person name="Rosling A."/>
        </authorList>
    </citation>
    <scope>NUCLEOTIDE SEQUENCE</scope>
    <source>
        <strain evidence="1">IL203A</strain>
    </source>
</reference>
<evidence type="ECO:0000313" key="2">
    <source>
        <dbReference type="Proteomes" id="UP000789702"/>
    </source>
</evidence>
<protein>
    <submittedName>
        <fullName evidence="1">17199_t:CDS:1</fullName>
    </submittedName>
</protein>
<organism evidence="1 2">
    <name type="scientific">Dentiscutata heterogama</name>
    <dbReference type="NCBI Taxonomy" id="1316150"/>
    <lineage>
        <taxon>Eukaryota</taxon>
        <taxon>Fungi</taxon>
        <taxon>Fungi incertae sedis</taxon>
        <taxon>Mucoromycota</taxon>
        <taxon>Glomeromycotina</taxon>
        <taxon>Glomeromycetes</taxon>
        <taxon>Diversisporales</taxon>
        <taxon>Gigasporaceae</taxon>
        <taxon>Dentiscutata</taxon>
    </lineage>
</organism>
<evidence type="ECO:0000313" key="1">
    <source>
        <dbReference type="EMBL" id="CAG8488996.1"/>
    </source>
</evidence>
<accession>A0ACA9KTC6</accession>
<comment type="caution">
    <text evidence="1">The sequence shown here is derived from an EMBL/GenBank/DDBJ whole genome shotgun (WGS) entry which is preliminary data.</text>
</comment>
<dbReference type="Proteomes" id="UP000789702">
    <property type="component" value="Unassembled WGS sequence"/>
</dbReference>
<name>A0ACA9KTC6_9GLOM</name>
<gene>
    <name evidence="1" type="ORF">DHETER_LOCUS2469</name>
</gene>